<dbReference type="EMBL" id="CAVMBE010000003">
    <property type="protein sequence ID" value="CAK3812735.1"/>
    <property type="molecule type" value="Genomic_DNA"/>
</dbReference>
<dbReference type="AlphaFoldDB" id="A0AAI8YS93"/>
<dbReference type="PANTHER" id="PTHR42051:SF1">
    <property type="entry name" value="MEIOTICALLY UP-REGULATED PROTEIN PB1A10.08"/>
    <property type="match status" value="1"/>
</dbReference>
<reference evidence="2" key="1">
    <citation type="submission" date="2023-11" db="EMBL/GenBank/DDBJ databases">
        <authorList>
            <person name="Alioto T."/>
            <person name="Alioto T."/>
            <person name="Gomez Garrido J."/>
        </authorList>
    </citation>
    <scope>NUCLEOTIDE SEQUENCE</scope>
</reference>
<feature type="compositionally biased region" description="Polar residues" evidence="1">
    <location>
        <begin position="130"/>
        <end position="139"/>
    </location>
</feature>
<proteinExistence type="predicted"/>
<dbReference type="Proteomes" id="UP001296104">
    <property type="component" value="Unassembled WGS sequence"/>
</dbReference>
<feature type="region of interest" description="Disordered" evidence="1">
    <location>
        <begin position="310"/>
        <end position="339"/>
    </location>
</feature>
<feature type="region of interest" description="Disordered" evidence="1">
    <location>
        <begin position="111"/>
        <end position="167"/>
    </location>
</feature>
<evidence type="ECO:0000313" key="3">
    <source>
        <dbReference type="Proteomes" id="UP001296104"/>
    </source>
</evidence>
<dbReference type="PANTHER" id="PTHR42051">
    <property type="entry name" value="MEIOTICALLY UP-REGULATED PROTEIN PB1A10.08"/>
    <property type="match status" value="1"/>
</dbReference>
<feature type="region of interest" description="Disordered" evidence="1">
    <location>
        <begin position="1"/>
        <end position="22"/>
    </location>
</feature>
<gene>
    <name evidence="2" type="ORF">LECACI_7A001052</name>
</gene>
<name>A0AAI8YS93_9PEZI</name>
<dbReference type="InterPro" id="IPR034443">
    <property type="entry name" value="PB1A10.08"/>
</dbReference>
<sequence length="403" mass="44713">MPSYKSATYHCGRRKPSAHDPNALPPAVAVLLAVTAIPPRRRNRYRGKSGPERRISIEELVRDWKTDHSLKSSYGSSPALNVLLEDTDEYLFEDAPRKDSGLSQPCYLNARSASSESMPSLESDDRSILSVGSPSTPESLRSRRSYQNLKRDKARSLPASEDCALDHPLVPRAESDDADDFLLPVQKQTPATKSRSSFKSNLTTSLQNLKNAAVNSISSLGRVNSAQAMTRFPSPPIDDALWSHPFLFPRLSSEMRPSVLGTPSLAERRYLNPQPLVFEEQEAPFQQALHAPFLAEIVEDAPIIQMQTYNRGRKRGGSARRGGPNPNSEAGRALLGGDGVRQREVRENSNFLRVVVLEMNMRRAGKLEQGRAKIWLAPREVSVAPAARRGRRVPKRWEGVSAC</sequence>
<accession>A0AAI8YS93</accession>
<protein>
    <submittedName>
        <fullName evidence="2">Uncharacterized protein</fullName>
    </submittedName>
</protein>
<organism evidence="2 3">
    <name type="scientific">Lecanosticta acicola</name>
    <dbReference type="NCBI Taxonomy" id="111012"/>
    <lineage>
        <taxon>Eukaryota</taxon>
        <taxon>Fungi</taxon>
        <taxon>Dikarya</taxon>
        <taxon>Ascomycota</taxon>
        <taxon>Pezizomycotina</taxon>
        <taxon>Dothideomycetes</taxon>
        <taxon>Dothideomycetidae</taxon>
        <taxon>Mycosphaerellales</taxon>
        <taxon>Mycosphaerellaceae</taxon>
        <taxon>Lecanosticta</taxon>
    </lineage>
</organism>
<feature type="compositionally biased region" description="Low complexity" evidence="1">
    <location>
        <begin position="112"/>
        <end position="121"/>
    </location>
</feature>
<comment type="caution">
    <text evidence="2">The sequence shown here is derived from an EMBL/GenBank/DDBJ whole genome shotgun (WGS) entry which is preliminary data.</text>
</comment>
<keyword evidence="3" id="KW-1185">Reference proteome</keyword>
<evidence type="ECO:0000256" key="1">
    <source>
        <dbReference type="SAM" id="MobiDB-lite"/>
    </source>
</evidence>
<evidence type="ECO:0000313" key="2">
    <source>
        <dbReference type="EMBL" id="CAK3812735.1"/>
    </source>
</evidence>